<gene>
    <name evidence="5" type="ORF">C7B65_21950</name>
</gene>
<dbReference type="InterPro" id="IPR031107">
    <property type="entry name" value="Small_HSP"/>
</dbReference>
<name>A0A2T1D7H5_9CYAN</name>
<dbReference type="OrthoDB" id="9811615at2"/>
<keyword evidence="6" id="KW-1185">Reference proteome</keyword>
<dbReference type="PROSITE" id="PS01031">
    <property type="entry name" value="SHSP"/>
    <property type="match status" value="1"/>
</dbReference>
<accession>A0A2T1D7H5</accession>
<evidence type="ECO:0000313" key="6">
    <source>
        <dbReference type="Proteomes" id="UP000238634"/>
    </source>
</evidence>
<organism evidence="5 6">
    <name type="scientific">Phormidesmis priestleyi ULC007</name>
    <dbReference type="NCBI Taxonomy" id="1920490"/>
    <lineage>
        <taxon>Bacteria</taxon>
        <taxon>Bacillati</taxon>
        <taxon>Cyanobacteriota</taxon>
        <taxon>Cyanophyceae</taxon>
        <taxon>Leptolyngbyales</taxon>
        <taxon>Leptolyngbyaceae</taxon>
        <taxon>Phormidesmis</taxon>
    </lineage>
</organism>
<dbReference type="Proteomes" id="UP000238634">
    <property type="component" value="Unassembled WGS sequence"/>
</dbReference>
<dbReference type="STRING" id="1920490.GCA_001895925_02471"/>
<dbReference type="AlphaFoldDB" id="A0A2T1D7H5"/>
<sequence>MTLVNWQPWQEMEAMRRQFDRVFEDLATTKRVEPTWQPAAELKSNETEFVLRVQLPGIDAKDLDVKIGRSGVSLSGEHKVENKTEENGFFRSEFRYGKFQRVISLPSPVQNDQVNAEFKDGILTLTLPKVQAVRPSVVTLNLTGSDGSAESEAATIAPASDTSETGDAWAQS</sequence>
<feature type="region of interest" description="Disordered" evidence="3">
    <location>
        <begin position="143"/>
        <end position="172"/>
    </location>
</feature>
<reference evidence="5 6" key="2">
    <citation type="submission" date="2018-03" db="EMBL/GenBank/DDBJ databases">
        <title>The ancient ancestry and fast evolution of plastids.</title>
        <authorList>
            <person name="Moore K.R."/>
            <person name="Magnabosco C."/>
            <person name="Momper L."/>
            <person name="Gold D.A."/>
            <person name="Bosak T."/>
            <person name="Fournier G.P."/>
        </authorList>
    </citation>
    <scope>NUCLEOTIDE SEQUENCE [LARGE SCALE GENOMIC DNA]</scope>
    <source>
        <strain evidence="5 6">ULC007</strain>
    </source>
</reference>
<evidence type="ECO:0000256" key="1">
    <source>
        <dbReference type="PROSITE-ProRule" id="PRU00285"/>
    </source>
</evidence>
<evidence type="ECO:0000256" key="3">
    <source>
        <dbReference type="SAM" id="MobiDB-lite"/>
    </source>
</evidence>
<proteinExistence type="inferred from homology"/>
<evidence type="ECO:0000256" key="2">
    <source>
        <dbReference type="RuleBase" id="RU003616"/>
    </source>
</evidence>
<dbReference type="PANTHER" id="PTHR11527">
    <property type="entry name" value="HEAT-SHOCK PROTEIN 20 FAMILY MEMBER"/>
    <property type="match status" value="1"/>
</dbReference>
<feature type="domain" description="SHSP" evidence="4">
    <location>
        <begin position="31"/>
        <end position="145"/>
    </location>
</feature>
<dbReference type="InterPro" id="IPR008978">
    <property type="entry name" value="HSP20-like_chaperone"/>
</dbReference>
<evidence type="ECO:0000259" key="4">
    <source>
        <dbReference type="PROSITE" id="PS01031"/>
    </source>
</evidence>
<dbReference type="InterPro" id="IPR002068">
    <property type="entry name" value="A-crystallin/Hsp20_dom"/>
</dbReference>
<dbReference type="EMBL" id="PVWG01000043">
    <property type="protein sequence ID" value="PSB16384.1"/>
    <property type="molecule type" value="Genomic_DNA"/>
</dbReference>
<comment type="similarity">
    <text evidence="1 2">Belongs to the small heat shock protein (HSP20) family.</text>
</comment>
<dbReference type="Gene3D" id="2.60.40.790">
    <property type="match status" value="1"/>
</dbReference>
<dbReference type="CDD" id="cd06464">
    <property type="entry name" value="ACD_sHsps-like"/>
    <property type="match status" value="1"/>
</dbReference>
<dbReference type="SUPFAM" id="SSF49764">
    <property type="entry name" value="HSP20-like chaperones"/>
    <property type="match status" value="1"/>
</dbReference>
<protein>
    <submittedName>
        <fullName evidence="5">Hsp20/alpha crystallin family protein</fullName>
    </submittedName>
</protein>
<feature type="compositionally biased region" description="Polar residues" evidence="3">
    <location>
        <begin position="160"/>
        <end position="172"/>
    </location>
</feature>
<reference evidence="5 6" key="1">
    <citation type="submission" date="2018-02" db="EMBL/GenBank/DDBJ databases">
        <authorList>
            <person name="Cohen D.B."/>
            <person name="Kent A.D."/>
        </authorList>
    </citation>
    <scope>NUCLEOTIDE SEQUENCE [LARGE SCALE GENOMIC DNA]</scope>
    <source>
        <strain evidence="5 6">ULC007</strain>
    </source>
</reference>
<dbReference type="Pfam" id="PF00011">
    <property type="entry name" value="HSP20"/>
    <property type="match status" value="1"/>
</dbReference>
<evidence type="ECO:0000313" key="5">
    <source>
        <dbReference type="EMBL" id="PSB16384.1"/>
    </source>
</evidence>
<comment type="caution">
    <text evidence="5">The sequence shown here is derived from an EMBL/GenBank/DDBJ whole genome shotgun (WGS) entry which is preliminary data.</text>
</comment>